<dbReference type="InterPro" id="IPR052517">
    <property type="entry name" value="GlcG_carb_metab_protein"/>
</dbReference>
<dbReference type="EMBL" id="JAAXOS010000018">
    <property type="protein sequence ID" value="NKY30580.1"/>
    <property type="molecule type" value="Genomic_DNA"/>
</dbReference>
<dbReference type="Gene3D" id="3.30.450.150">
    <property type="entry name" value="Haem-degrading domain"/>
    <property type="match status" value="1"/>
</dbReference>
<sequence>MTISLERADSVVAAARRAAAGHGETVTIAVVDAVGKLVAFARMPRVSLPTIHSAQHKAAAAIAVGFDTIQMAPLNDPGHLLPGAVSSGDPFVPHGGGVLIRAGGVAIGAIGVSGAITPIIDHKIASEAVHSS</sequence>
<dbReference type="InterPro" id="IPR005624">
    <property type="entry name" value="PduO/GlcC-like"/>
</dbReference>
<accession>A0A7X6R6F0</accession>
<dbReference type="SUPFAM" id="SSF143744">
    <property type="entry name" value="GlcG-like"/>
    <property type="match status" value="1"/>
</dbReference>
<evidence type="ECO:0000313" key="2">
    <source>
        <dbReference type="Proteomes" id="UP000540698"/>
    </source>
</evidence>
<organism evidence="1 2">
    <name type="scientific">Nocardia gamkensis</name>
    <dbReference type="NCBI Taxonomy" id="352869"/>
    <lineage>
        <taxon>Bacteria</taxon>
        <taxon>Bacillati</taxon>
        <taxon>Actinomycetota</taxon>
        <taxon>Actinomycetes</taxon>
        <taxon>Mycobacteriales</taxon>
        <taxon>Nocardiaceae</taxon>
        <taxon>Nocardia</taxon>
    </lineage>
</organism>
<name>A0A7X6R6F0_9NOCA</name>
<reference evidence="1 2" key="1">
    <citation type="submission" date="2020-04" db="EMBL/GenBank/DDBJ databases">
        <title>MicrobeNet Type strains.</title>
        <authorList>
            <person name="Nicholson A.C."/>
        </authorList>
    </citation>
    <scope>NUCLEOTIDE SEQUENCE [LARGE SCALE GENOMIC DNA]</scope>
    <source>
        <strain evidence="1 2">DSM 44956</strain>
    </source>
</reference>
<gene>
    <name evidence="1" type="ORF">HGB38_30840</name>
</gene>
<dbReference type="Proteomes" id="UP000540698">
    <property type="component" value="Unassembled WGS sequence"/>
</dbReference>
<dbReference type="InterPro" id="IPR038084">
    <property type="entry name" value="PduO/GlcC-like_sf"/>
</dbReference>
<keyword evidence="2" id="KW-1185">Reference proteome</keyword>
<protein>
    <submittedName>
        <fullName evidence="1">Heme-binding protein</fullName>
    </submittedName>
</protein>
<evidence type="ECO:0000313" key="1">
    <source>
        <dbReference type="EMBL" id="NKY30580.1"/>
    </source>
</evidence>
<dbReference type="RefSeq" id="WP_062971537.1">
    <property type="nucleotide sequence ID" value="NZ_JAAXOS010000018.1"/>
</dbReference>
<comment type="caution">
    <text evidence="1">The sequence shown here is derived from an EMBL/GenBank/DDBJ whole genome shotgun (WGS) entry which is preliminary data.</text>
</comment>
<proteinExistence type="predicted"/>
<dbReference type="PANTHER" id="PTHR34309:SF1">
    <property type="entry name" value="PROTEIN GLCG"/>
    <property type="match status" value="1"/>
</dbReference>
<dbReference type="Pfam" id="PF03928">
    <property type="entry name" value="HbpS-like"/>
    <property type="match status" value="1"/>
</dbReference>
<dbReference type="PANTHER" id="PTHR34309">
    <property type="entry name" value="SLR1406 PROTEIN"/>
    <property type="match status" value="1"/>
</dbReference>
<dbReference type="AlphaFoldDB" id="A0A7X6R6F0"/>